<keyword evidence="3" id="KW-1185">Reference proteome</keyword>
<name>A0AAD6XWA9_9AGAR</name>
<evidence type="ECO:0000313" key="2">
    <source>
        <dbReference type="EMBL" id="KAJ7100712.1"/>
    </source>
</evidence>
<proteinExistence type="predicted"/>
<dbReference type="EMBL" id="JARJCN010000005">
    <property type="protein sequence ID" value="KAJ7100712.1"/>
    <property type="molecule type" value="Genomic_DNA"/>
</dbReference>
<keyword evidence="1" id="KW-0812">Transmembrane</keyword>
<comment type="caution">
    <text evidence="2">The sequence shown here is derived from an EMBL/GenBank/DDBJ whole genome shotgun (WGS) entry which is preliminary data.</text>
</comment>
<feature type="transmembrane region" description="Helical" evidence="1">
    <location>
        <begin position="7"/>
        <end position="26"/>
    </location>
</feature>
<keyword evidence="1" id="KW-1133">Transmembrane helix</keyword>
<dbReference type="Proteomes" id="UP001222325">
    <property type="component" value="Unassembled WGS sequence"/>
</dbReference>
<reference evidence="2" key="1">
    <citation type="submission" date="2023-03" db="EMBL/GenBank/DDBJ databases">
        <title>Massive genome expansion in bonnet fungi (Mycena s.s.) driven by repeated elements and novel gene families across ecological guilds.</title>
        <authorList>
            <consortium name="Lawrence Berkeley National Laboratory"/>
            <person name="Harder C.B."/>
            <person name="Miyauchi S."/>
            <person name="Viragh M."/>
            <person name="Kuo A."/>
            <person name="Thoen E."/>
            <person name="Andreopoulos B."/>
            <person name="Lu D."/>
            <person name="Skrede I."/>
            <person name="Drula E."/>
            <person name="Henrissat B."/>
            <person name="Morin E."/>
            <person name="Kohler A."/>
            <person name="Barry K."/>
            <person name="LaButti K."/>
            <person name="Morin E."/>
            <person name="Salamov A."/>
            <person name="Lipzen A."/>
            <person name="Mereny Z."/>
            <person name="Hegedus B."/>
            <person name="Baldrian P."/>
            <person name="Stursova M."/>
            <person name="Weitz H."/>
            <person name="Taylor A."/>
            <person name="Grigoriev I.V."/>
            <person name="Nagy L.G."/>
            <person name="Martin F."/>
            <person name="Kauserud H."/>
        </authorList>
    </citation>
    <scope>NUCLEOTIDE SEQUENCE</scope>
    <source>
        <strain evidence="2">CBHHK173m</strain>
    </source>
</reference>
<sequence>MLHRDGWNIGWVNIVLCAIYVNLSLLRVACAHSSSVMIGEFDRLIFGPRQAPAGYPSFRINGKPIKHVEKACYLGIWLQTGTRNIWKEQYAVKAKKARRAANVILGLDRFVGNLTAWDMRTLYMARVDPYLTAGCDVCLDVNFKSLKLLESVQCMFLRRMLGLGSRSTRAVLFSETGIWPIKYRRTYLALKNLGYILKLKTEDDKPQRPVWNALQQSLSLARTKKLSWINDLRIVLAQLHVPVTLDISSEMTGAMIEDAMKEVKHSMEAWIDSELESSARTRDLLPGRLEMDSESGKLIKKSLDFRHYLRITSTNHRRALTRMILSGHSLAVERRRWQERGKPVVPRDWRLCCFCKTYVEDPPHAMFMCEHPALMQIREIFLLKLYAEVPDVRGKARTPWGFFRELLPRREITPLLAKLAYDVSKIFDSAPMLCVYPPASSVA</sequence>
<evidence type="ECO:0000313" key="3">
    <source>
        <dbReference type="Proteomes" id="UP001222325"/>
    </source>
</evidence>
<dbReference type="AlphaFoldDB" id="A0AAD6XWA9"/>
<gene>
    <name evidence="2" type="ORF">B0H15DRAFT_927372</name>
</gene>
<evidence type="ECO:0000256" key="1">
    <source>
        <dbReference type="SAM" id="Phobius"/>
    </source>
</evidence>
<accession>A0AAD6XWA9</accession>
<keyword evidence="1" id="KW-0472">Membrane</keyword>
<protein>
    <submittedName>
        <fullName evidence="2">Uncharacterized protein</fullName>
    </submittedName>
</protein>
<organism evidence="2 3">
    <name type="scientific">Mycena belliarum</name>
    <dbReference type="NCBI Taxonomy" id="1033014"/>
    <lineage>
        <taxon>Eukaryota</taxon>
        <taxon>Fungi</taxon>
        <taxon>Dikarya</taxon>
        <taxon>Basidiomycota</taxon>
        <taxon>Agaricomycotina</taxon>
        <taxon>Agaricomycetes</taxon>
        <taxon>Agaricomycetidae</taxon>
        <taxon>Agaricales</taxon>
        <taxon>Marasmiineae</taxon>
        <taxon>Mycenaceae</taxon>
        <taxon>Mycena</taxon>
    </lineage>
</organism>